<dbReference type="AlphaFoldDB" id="A0AAV7UK37"/>
<evidence type="ECO:0000256" key="1">
    <source>
        <dbReference type="SAM" id="MobiDB-lite"/>
    </source>
</evidence>
<proteinExistence type="predicted"/>
<keyword evidence="3" id="KW-1185">Reference proteome</keyword>
<dbReference type="EMBL" id="JANPWB010000005">
    <property type="protein sequence ID" value="KAJ1189380.1"/>
    <property type="molecule type" value="Genomic_DNA"/>
</dbReference>
<evidence type="ECO:0000313" key="2">
    <source>
        <dbReference type="EMBL" id="KAJ1189380.1"/>
    </source>
</evidence>
<gene>
    <name evidence="2" type="ORF">NDU88_006128</name>
</gene>
<sequence length="134" mass="14716">MSLSGLIRPCRVSRTVSKSKAINSRVQPKDLWPDTLSTAAGIKPVSRVSSSPQDHTTPKKCPPDYQVRTRVATVEGCRVTKGILLRTAACASAPRFSPPITSMRSAREALSKYSSNRSLLEALDKRMYTQRSPL</sequence>
<feature type="region of interest" description="Disordered" evidence="1">
    <location>
        <begin position="43"/>
        <end position="64"/>
    </location>
</feature>
<reference evidence="2" key="1">
    <citation type="journal article" date="2022" name="bioRxiv">
        <title>Sequencing and chromosome-scale assembly of the giantPleurodeles waltlgenome.</title>
        <authorList>
            <person name="Brown T."/>
            <person name="Elewa A."/>
            <person name="Iarovenko S."/>
            <person name="Subramanian E."/>
            <person name="Araus A.J."/>
            <person name="Petzold A."/>
            <person name="Susuki M."/>
            <person name="Suzuki K.-i.T."/>
            <person name="Hayashi T."/>
            <person name="Toyoda A."/>
            <person name="Oliveira C."/>
            <person name="Osipova E."/>
            <person name="Leigh N.D."/>
            <person name="Simon A."/>
            <person name="Yun M.H."/>
        </authorList>
    </citation>
    <scope>NUCLEOTIDE SEQUENCE</scope>
    <source>
        <strain evidence="2">20211129_DDA</strain>
        <tissue evidence="2">Liver</tissue>
    </source>
</reference>
<accession>A0AAV7UK37</accession>
<name>A0AAV7UK37_PLEWA</name>
<evidence type="ECO:0000313" key="3">
    <source>
        <dbReference type="Proteomes" id="UP001066276"/>
    </source>
</evidence>
<comment type="caution">
    <text evidence="2">The sequence shown here is derived from an EMBL/GenBank/DDBJ whole genome shotgun (WGS) entry which is preliminary data.</text>
</comment>
<dbReference type="Proteomes" id="UP001066276">
    <property type="component" value="Chromosome 3_1"/>
</dbReference>
<protein>
    <submittedName>
        <fullName evidence="2">Uncharacterized protein</fullName>
    </submittedName>
</protein>
<organism evidence="2 3">
    <name type="scientific">Pleurodeles waltl</name>
    <name type="common">Iberian ribbed newt</name>
    <dbReference type="NCBI Taxonomy" id="8319"/>
    <lineage>
        <taxon>Eukaryota</taxon>
        <taxon>Metazoa</taxon>
        <taxon>Chordata</taxon>
        <taxon>Craniata</taxon>
        <taxon>Vertebrata</taxon>
        <taxon>Euteleostomi</taxon>
        <taxon>Amphibia</taxon>
        <taxon>Batrachia</taxon>
        <taxon>Caudata</taxon>
        <taxon>Salamandroidea</taxon>
        <taxon>Salamandridae</taxon>
        <taxon>Pleurodelinae</taxon>
        <taxon>Pleurodeles</taxon>
    </lineage>
</organism>